<gene>
    <name evidence="1" type="ORF">HPB49_008053</name>
</gene>
<evidence type="ECO:0000313" key="2">
    <source>
        <dbReference type="Proteomes" id="UP000821865"/>
    </source>
</evidence>
<reference evidence="1" key="1">
    <citation type="submission" date="2020-05" db="EMBL/GenBank/DDBJ databases">
        <title>Large-scale comparative analyses of tick genomes elucidate their genetic diversity and vector capacities.</title>
        <authorList>
            <person name="Jia N."/>
            <person name="Wang J."/>
            <person name="Shi W."/>
            <person name="Du L."/>
            <person name="Sun Y."/>
            <person name="Zhan W."/>
            <person name="Jiang J."/>
            <person name="Wang Q."/>
            <person name="Zhang B."/>
            <person name="Ji P."/>
            <person name="Sakyi L.B."/>
            <person name="Cui X."/>
            <person name="Yuan T."/>
            <person name="Jiang B."/>
            <person name="Yang W."/>
            <person name="Lam T.T.-Y."/>
            <person name="Chang Q."/>
            <person name="Ding S."/>
            <person name="Wang X."/>
            <person name="Zhu J."/>
            <person name="Ruan X."/>
            <person name="Zhao L."/>
            <person name="Wei J."/>
            <person name="Que T."/>
            <person name="Du C."/>
            <person name="Cheng J."/>
            <person name="Dai P."/>
            <person name="Han X."/>
            <person name="Huang E."/>
            <person name="Gao Y."/>
            <person name="Liu J."/>
            <person name="Shao H."/>
            <person name="Ye R."/>
            <person name="Li L."/>
            <person name="Wei W."/>
            <person name="Wang X."/>
            <person name="Wang C."/>
            <person name="Yang T."/>
            <person name="Huo Q."/>
            <person name="Li W."/>
            <person name="Guo W."/>
            <person name="Chen H."/>
            <person name="Zhou L."/>
            <person name="Ni X."/>
            <person name="Tian J."/>
            <person name="Zhou Y."/>
            <person name="Sheng Y."/>
            <person name="Liu T."/>
            <person name="Pan Y."/>
            <person name="Xia L."/>
            <person name="Li J."/>
            <person name="Zhao F."/>
            <person name="Cao W."/>
        </authorList>
    </citation>
    <scope>NUCLEOTIDE SEQUENCE</scope>
    <source>
        <strain evidence="1">Dsil-2018</strain>
    </source>
</reference>
<organism evidence="1 2">
    <name type="scientific">Dermacentor silvarum</name>
    <name type="common">Tick</name>
    <dbReference type="NCBI Taxonomy" id="543639"/>
    <lineage>
        <taxon>Eukaryota</taxon>
        <taxon>Metazoa</taxon>
        <taxon>Ecdysozoa</taxon>
        <taxon>Arthropoda</taxon>
        <taxon>Chelicerata</taxon>
        <taxon>Arachnida</taxon>
        <taxon>Acari</taxon>
        <taxon>Parasitiformes</taxon>
        <taxon>Ixodida</taxon>
        <taxon>Ixodoidea</taxon>
        <taxon>Ixodidae</taxon>
        <taxon>Rhipicephalinae</taxon>
        <taxon>Dermacentor</taxon>
    </lineage>
</organism>
<accession>A0ACB8DIQ5</accession>
<protein>
    <submittedName>
        <fullName evidence="1">Uncharacterized protein</fullName>
    </submittedName>
</protein>
<evidence type="ECO:0000313" key="1">
    <source>
        <dbReference type="EMBL" id="KAH7970491.1"/>
    </source>
</evidence>
<sequence length="1392" mass="157587">MNSTTDSLICWLQTFNVSAPHKTVDQLSDGVALAQVLHKIDPDFFDSSWLTKVKTDVGSNWRLKFSNLKKILKAIIDYYNEVLFQQITEFRFPDVGAIAERGSRDEMGRLLQLILGCAVNCSRKQEYIQVIMGLEEAVQHVVMKAIQELITKESPSSYTGDNFELNEQLKKALDELHTTAQAKEQITQRCHELDMQVTMLQDEKVSLMQENEKLMEKLNHVENLEDPSTPAGRRYQQSQQRIDALQAEVFKLETAKDELRIKVEFQEKEILNLQEKNEELHKTLNEAQTLKDELDVLRHTSDKVEHYEAAIETYKKKLEDMSDLKRQLKLLEEKNTSYMQTNIELEEDVKKMAAFKSQADLYKKQTQELRLQLADETRKANRAEFEAKKLHEKLASLQTEKERLVAERDSLKEGLEDLRCSQLQKESSHVQSGAKAVGAISDSDMLETVPPEIKEKLIRLQHENKMLKLERSSSEGQQVTLLKTMLEDAQSRQNDLETEVRLLSQRNLELESQLEDSREAASAHEGAEARQQLALAQRRCKELEGQLREREASLEAMATRLAESCESQSELTEQLEKKAEETRVMEERYQKYLEKAKNVIRTLDTRSPSSAEVVALRNQLQDKAKHISQLQQELEMFKAQWEKEERLISTAFYNFVILSLAWSSRRFGAAYYDSSTCKMYLIPDQDDLPPVHSLLFSVLQEVRPSCVLLSAKSDEKLMKAINDFLSSDNASSDTRSYDKEVIRTLPFKDFAYEPSRHRLLYMTLPDMPSGLSDEARFVFMASLVDFNAIAMVRSAGALLNYLGQCKLDCLQSSQDGHLIRGIVTCSLKDRIRVSQTTLSCLQIFKEEWHPSVYKFGIAGKEGLSLFGLFNHCRSKVGARELRKLFCRPTRDLSILQSRQATVAYFTVPHNQPIVSSLRECLANVKDVSGILMRMSKAAATVNEWKAFYKTFVNVVAIIGICHSSLSSECSIDILVKMTSLQIEDLLRITALIKKTLDFAESQAAERFVVNRGIDSTLDEKKRVYNGLPDLLTRIAYGELEKLDPEITDCQVVYLPQIGYLLTIAQGAPGTDQPGLQFMFSCDNKSYFKTGTMKTLDGLLGDTLYEIIDRETEIMHKVQNMILEVAESFLEAVSVCGELDALLSLALVAREHNYVRPTLNSETSIIINNGSGGPHSKIKVITGPSNCGKSIYLKQVALIVYMAHIGSFVPAESAQIGAVDAILTCMYLEESLLHGLSSFGMQLNQANGIGLLVGTIESFINDPATCPHTLLATHFHTLHNHLPARPHVTYLTFESIRHEGELVYLYQLKEGRASSSYASLVGQAAGLSNDIVRRQQQITHAFSSKRKLLPQLMTRKEPVWNKALPLVQMLLDTDLSTQEGAEELLKDMATALN</sequence>
<dbReference type="EMBL" id="CM023480">
    <property type="protein sequence ID" value="KAH7970491.1"/>
    <property type="molecule type" value="Genomic_DNA"/>
</dbReference>
<proteinExistence type="predicted"/>
<comment type="caution">
    <text evidence="1">The sequence shown here is derived from an EMBL/GenBank/DDBJ whole genome shotgun (WGS) entry which is preliminary data.</text>
</comment>
<dbReference type="Proteomes" id="UP000821865">
    <property type="component" value="Chromosome 11"/>
</dbReference>
<name>A0ACB8DIQ5_DERSI</name>
<keyword evidence="2" id="KW-1185">Reference proteome</keyword>